<organism evidence="1 2">
    <name type="scientific">Nonomuraea guangzhouensis</name>
    <dbReference type="NCBI Taxonomy" id="1291555"/>
    <lineage>
        <taxon>Bacteria</taxon>
        <taxon>Bacillati</taxon>
        <taxon>Actinomycetota</taxon>
        <taxon>Actinomycetes</taxon>
        <taxon>Streptosporangiales</taxon>
        <taxon>Streptosporangiaceae</taxon>
        <taxon>Nonomuraea</taxon>
    </lineage>
</organism>
<gene>
    <name evidence="1" type="ORF">ACFSJ0_58725</name>
</gene>
<protein>
    <submittedName>
        <fullName evidence="1">Uncharacterized protein</fullName>
    </submittedName>
</protein>
<dbReference type="RefSeq" id="WP_219536624.1">
    <property type="nucleotide sequence ID" value="NZ_JAHKRM010000031.1"/>
</dbReference>
<evidence type="ECO:0000313" key="1">
    <source>
        <dbReference type="EMBL" id="MFD1546969.1"/>
    </source>
</evidence>
<reference evidence="2" key="1">
    <citation type="journal article" date="2019" name="Int. J. Syst. Evol. Microbiol.">
        <title>The Global Catalogue of Microorganisms (GCM) 10K type strain sequencing project: providing services to taxonomists for standard genome sequencing and annotation.</title>
        <authorList>
            <consortium name="The Broad Institute Genomics Platform"/>
            <consortium name="The Broad Institute Genome Sequencing Center for Infectious Disease"/>
            <person name="Wu L."/>
            <person name="Ma J."/>
        </authorList>
    </citation>
    <scope>NUCLEOTIDE SEQUENCE [LARGE SCALE GENOMIC DNA]</scope>
    <source>
        <strain evidence="2">CGMCC 1.15399</strain>
    </source>
</reference>
<accession>A0ABW4GX42</accession>
<evidence type="ECO:0000313" key="2">
    <source>
        <dbReference type="Proteomes" id="UP001597097"/>
    </source>
</evidence>
<proteinExistence type="predicted"/>
<dbReference type="EMBL" id="JBHUCM010000070">
    <property type="protein sequence ID" value="MFD1546969.1"/>
    <property type="molecule type" value="Genomic_DNA"/>
</dbReference>
<sequence length="113" mass="12752">MSTNYYAVTPDTPDGDEGLHIGKHVGGKEFLFRAHRDIGLVSVAAWREFLSREDVTIESESGYGVAWETFMADATKRPADAITAGEKRMWDWERKAVSFRAERGVPFCESEFC</sequence>
<keyword evidence="2" id="KW-1185">Reference proteome</keyword>
<comment type="caution">
    <text evidence="1">The sequence shown here is derived from an EMBL/GenBank/DDBJ whole genome shotgun (WGS) entry which is preliminary data.</text>
</comment>
<name>A0ABW4GX42_9ACTN</name>
<dbReference type="Proteomes" id="UP001597097">
    <property type="component" value="Unassembled WGS sequence"/>
</dbReference>